<feature type="compositionally biased region" description="Low complexity" evidence="1">
    <location>
        <begin position="91"/>
        <end position="103"/>
    </location>
</feature>
<organism evidence="2 3">
    <name type="scientific">Mycena venus</name>
    <dbReference type="NCBI Taxonomy" id="2733690"/>
    <lineage>
        <taxon>Eukaryota</taxon>
        <taxon>Fungi</taxon>
        <taxon>Dikarya</taxon>
        <taxon>Basidiomycota</taxon>
        <taxon>Agaricomycotina</taxon>
        <taxon>Agaricomycetes</taxon>
        <taxon>Agaricomycetidae</taxon>
        <taxon>Agaricales</taxon>
        <taxon>Marasmiineae</taxon>
        <taxon>Mycenaceae</taxon>
        <taxon>Mycena</taxon>
    </lineage>
</organism>
<dbReference type="EMBL" id="JACAZI010000021">
    <property type="protein sequence ID" value="KAF7337907.1"/>
    <property type="molecule type" value="Genomic_DNA"/>
</dbReference>
<keyword evidence="3" id="KW-1185">Reference proteome</keyword>
<evidence type="ECO:0000313" key="3">
    <source>
        <dbReference type="Proteomes" id="UP000620124"/>
    </source>
</evidence>
<feature type="compositionally biased region" description="Pro residues" evidence="1">
    <location>
        <begin position="104"/>
        <end position="113"/>
    </location>
</feature>
<accession>A0A8H6XBC0</accession>
<proteinExistence type="predicted"/>
<sequence>MSAQSLSTRAPRQAAKKASTKFEAQLMSSPEKSPVKPTKPAKRTRSRPNLRKEHASSSSVGLPKSAPPRPRARNRPVSLDSHRSDDEESDLTSLSTPRTSPNPKFRPAPPKLPPAADFDANSSHVWVLVNFSGEVYRLEDEDDGVERIWWPAKKTESGVRLYGTLRTSNDVAVDTPHDGNILPLVDDDDKIRFIAPKYIISTASPRKRQKLDKADLDTKWRVALAEAVQDYIEEEMPSTLFLSSLPKLPLHVSSSQAKPVSPAASSELSYAPPT</sequence>
<reference evidence="2" key="1">
    <citation type="submission" date="2020-05" db="EMBL/GenBank/DDBJ databases">
        <title>Mycena genomes resolve the evolution of fungal bioluminescence.</title>
        <authorList>
            <person name="Tsai I.J."/>
        </authorList>
    </citation>
    <scope>NUCLEOTIDE SEQUENCE</scope>
    <source>
        <strain evidence="2">CCC161011</strain>
    </source>
</reference>
<evidence type="ECO:0000256" key="1">
    <source>
        <dbReference type="SAM" id="MobiDB-lite"/>
    </source>
</evidence>
<dbReference type="Proteomes" id="UP000620124">
    <property type="component" value="Unassembled WGS sequence"/>
</dbReference>
<feature type="region of interest" description="Disordered" evidence="1">
    <location>
        <begin position="253"/>
        <end position="274"/>
    </location>
</feature>
<feature type="region of interest" description="Disordered" evidence="1">
    <location>
        <begin position="1"/>
        <end position="117"/>
    </location>
</feature>
<comment type="caution">
    <text evidence="2">The sequence shown here is derived from an EMBL/GenBank/DDBJ whole genome shotgun (WGS) entry which is preliminary data.</text>
</comment>
<gene>
    <name evidence="2" type="ORF">MVEN_02013900</name>
</gene>
<feature type="compositionally biased region" description="Polar residues" evidence="1">
    <location>
        <begin position="1"/>
        <end position="10"/>
    </location>
</feature>
<dbReference type="AlphaFoldDB" id="A0A8H6XBC0"/>
<dbReference type="OrthoDB" id="2505887at2759"/>
<feature type="compositionally biased region" description="Polar residues" evidence="1">
    <location>
        <begin position="253"/>
        <end position="268"/>
    </location>
</feature>
<feature type="compositionally biased region" description="Basic residues" evidence="1">
    <location>
        <begin position="39"/>
        <end position="49"/>
    </location>
</feature>
<evidence type="ECO:0000313" key="2">
    <source>
        <dbReference type="EMBL" id="KAF7337907.1"/>
    </source>
</evidence>
<name>A0A8H6XBC0_9AGAR</name>
<protein>
    <submittedName>
        <fullName evidence="2">Uncharacterized protein</fullName>
    </submittedName>
</protein>